<keyword evidence="1" id="KW-0472">Membrane</keyword>
<organism evidence="2 3">
    <name type="scientific">Jonquetella anthropi DSM 22815</name>
    <dbReference type="NCBI Taxonomy" id="885272"/>
    <lineage>
        <taxon>Bacteria</taxon>
        <taxon>Thermotogati</taxon>
        <taxon>Synergistota</taxon>
        <taxon>Synergistia</taxon>
        <taxon>Synergistales</taxon>
        <taxon>Dethiosulfovibrionaceae</taxon>
        <taxon>Jonquetella</taxon>
    </lineage>
</organism>
<dbReference type="STRING" id="885272.JonanDRAFT_0907"/>
<feature type="transmembrane region" description="Helical" evidence="1">
    <location>
        <begin position="20"/>
        <end position="40"/>
    </location>
</feature>
<accession>H0UKS1</accession>
<reference evidence="2 3" key="1">
    <citation type="submission" date="2011-11" db="EMBL/GenBank/DDBJ databases">
        <title>The Noncontiguous Finished genome of Jonquetella anthropi DSM 22815.</title>
        <authorList>
            <consortium name="US DOE Joint Genome Institute (JGI-PGF)"/>
            <person name="Lucas S."/>
            <person name="Copeland A."/>
            <person name="Lapidus A."/>
            <person name="Glavina del Rio T."/>
            <person name="Dalin E."/>
            <person name="Tice H."/>
            <person name="Bruce D."/>
            <person name="Goodwin L."/>
            <person name="Pitluck S."/>
            <person name="Peters L."/>
            <person name="Mikhailova N."/>
            <person name="Held B."/>
            <person name="Kyrpides N."/>
            <person name="Mavromatis K."/>
            <person name="Ivanova N."/>
            <person name="Markowitz V."/>
            <person name="Cheng J.-F."/>
            <person name="Hugenholtz P."/>
            <person name="Woyke T."/>
            <person name="Wu D."/>
            <person name="Gronow S."/>
            <person name="Wellnitz S."/>
            <person name="Brambilla E."/>
            <person name="Klenk H.-P."/>
            <person name="Eisen J.A."/>
        </authorList>
    </citation>
    <scope>NUCLEOTIDE SEQUENCE [LARGE SCALE GENOMIC DNA]</scope>
    <source>
        <strain evidence="2 3">DSM 22815</strain>
    </source>
</reference>
<dbReference type="eggNOG" id="COG0845">
    <property type="taxonomic scope" value="Bacteria"/>
</dbReference>
<keyword evidence="1" id="KW-1133">Transmembrane helix</keyword>
<sequence length="320" mass="35634">MERRTETHEEEGRPGRLRKVCRLVAVSFVFGCAAWAYWGWLRATQDVQLPPVTFPQPWVYEQQQSVDALLLWQEQLLKSPRDGAVQLTSGGVGAAVVAGEVVATLLSGGQTFNLKSPGRGFFLPWTDGMEGNWSYQNLWPGTAAFPEVPEPKQVENFSEVAAGSIVGKLLPLPQRPRALFYVQMTDFMSAALKKSKVTIRFEPNGSRWQADVRVVLPVSDLMAKVAVELPMFPLWMTRSRRLRLLICAGETSGYLVPESSVVMRQGHWGVYEVNGNRIVFIQVTGWPLGDGRFFISGGLQLGNPLVLDGASAEERRVEVW</sequence>
<evidence type="ECO:0000256" key="1">
    <source>
        <dbReference type="SAM" id="Phobius"/>
    </source>
</evidence>
<keyword evidence="3" id="KW-1185">Reference proteome</keyword>
<name>H0UKS1_9BACT</name>
<dbReference type="Proteomes" id="UP000003806">
    <property type="component" value="Chromosome"/>
</dbReference>
<protein>
    <submittedName>
        <fullName evidence="2">Uncharacterized protein</fullName>
    </submittedName>
</protein>
<evidence type="ECO:0000313" key="2">
    <source>
        <dbReference type="EMBL" id="EHM13280.1"/>
    </source>
</evidence>
<keyword evidence="1" id="KW-0812">Transmembrane</keyword>
<dbReference type="HOGENOM" id="CLU_899061_0_0_0"/>
<dbReference type="AlphaFoldDB" id="H0UKS1"/>
<proteinExistence type="predicted"/>
<evidence type="ECO:0000313" key="3">
    <source>
        <dbReference type="Proteomes" id="UP000003806"/>
    </source>
</evidence>
<gene>
    <name evidence="2" type="ORF">JonanDRAFT_0907</name>
</gene>
<dbReference type="EMBL" id="CM001376">
    <property type="protein sequence ID" value="EHM13280.1"/>
    <property type="molecule type" value="Genomic_DNA"/>
</dbReference>
<dbReference type="OrthoDB" id="3054at2"/>
<dbReference type="RefSeq" id="WP_008522952.1">
    <property type="nucleotide sequence ID" value="NZ_CM001376.1"/>
</dbReference>